<name>M1BT99_SOLTU</name>
<dbReference type="Proteomes" id="UP000011115">
    <property type="component" value="Unassembled WGS sequence"/>
</dbReference>
<evidence type="ECO:0000313" key="2">
    <source>
        <dbReference type="Proteomes" id="UP000011115"/>
    </source>
</evidence>
<sequence length="63" mass="7301">MVAVHKFQHEGCAGAIFTSLTKLHSIPVLLSHSNSFYCHLHIKEMQINVMYQLMRNLFPFLIN</sequence>
<reference evidence="2" key="1">
    <citation type="journal article" date="2011" name="Nature">
        <title>Genome sequence and analysis of the tuber crop potato.</title>
        <authorList>
            <consortium name="The Potato Genome Sequencing Consortium"/>
        </authorList>
    </citation>
    <scope>NUCLEOTIDE SEQUENCE [LARGE SCALE GENOMIC DNA]</scope>
    <source>
        <strain evidence="2">cv. DM1-3 516 R44</strain>
    </source>
</reference>
<dbReference type="AlphaFoldDB" id="M1BT99"/>
<dbReference type="PaxDb" id="4113-PGSC0003DMT400052370"/>
<proteinExistence type="predicted"/>
<organism evidence="1 2">
    <name type="scientific">Solanum tuberosum</name>
    <name type="common">Potato</name>
    <dbReference type="NCBI Taxonomy" id="4113"/>
    <lineage>
        <taxon>Eukaryota</taxon>
        <taxon>Viridiplantae</taxon>
        <taxon>Streptophyta</taxon>
        <taxon>Embryophyta</taxon>
        <taxon>Tracheophyta</taxon>
        <taxon>Spermatophyta</taxon>
        <taxon>Magnoliopsida</taxon>
        <taxon>eudicotyledons</taxon>
        <taxon>Gunneridae</taxon>
        <taxon>Pentapetalae</taxon>
        <taxon>asterids</taxon>
        <taxon>lamiids</taxon>
        <taxon>Solanales</taxon>
        <taxon>Solanaceae</taxon>
        <taxon>Solanoideae</taxon>
        <taxon>Solaneae</taxon>
        <taxon>Solanum</taxon>
    </lineage>
</organism>
<evidence type="ECO:0000313" key="1">
    <source>
        <dbReference type="EnsemblPlants" id="PGSC0003DMT400052370"/>
    </source>
</evidence>
<dbReference type="InParanoid" id="M1BT99"/>
<protein>
    <submittedName>
        <fullName evidence="1">Uncharacterized protein</fullName>
    </submittedName>
</protein>
<accession>M1BT99</accession>
<reference evidence="1" key="2">
    <citation type="submission" date="2015-06" db="UniProtKB">
        <authorList>
            <consortium name="EnsemblPlants"/>
        </authorList>
    </citation>
    <scope>IDENTIFICATION</scope>
    <source>
        <strain evidence="1">DM1-3 516 R44</strain>
    </source>
</reference>
<dbReference type="EnsemblPlants" id="PGSC0003DMT400052370">
    <property type="protein sequence ID" value="PGSC0003DMT400052370"/>
    <property type="gene ID" value="PGSC0003DMG403020329"/>
</dbReference>
<keyword evidence="2" id="KW-1185">Reference proteome</keyword>
<dbReference type="Gramene" id="PGSC0003DMT400052370">
    <property type="protein sequence ID" value="PGSC0003DMT400052370"/>
    <property type="gene ID" value="PGSC0003DMG403020329"/>
</dbReference>
<dbReference type="HOGENOM" id="CLU_2890287_0_0_1"/>